<organism evidence="5 6">
    <name type="scientific">Magallana gigas</name>
    <name type="common">Pacific oyster</name>
    <name type="synonym">Crassostrea gigas</name>
    <dbReference type="NCBI Taxonomy" id="29159"/>
    <lineage>
        <taxon>Eukaryota</taxon>
        <taxon>Metazoa</taxon>
        <taxon>Spiralia</taxon>
        <taxon>Lophotrochozoa</taxon>
        <taxon>Mollusca</taxon>
        <taxon>Bivalvia</taxon>
        <taxon>Autobranchia</taxon>
        <taxon>Pteriomorphia</taxon>
        <taxon>Ostreida</taxon>
        <taxon>Ostreoidea</taxon>
        <taxon>Ostreidae</taxon>
        <taxon>Magallana</taxon>
    </lineage>
</organism>
<name>A0A8W8LGD7_MAGGI</name>
<dbReference type="Pfam" id="PF00412">
    <property type="entry name" value="LIM"/>
    <property type="match status" value="1"/>
</dbReference>
<evidence type="ECO:0000256" key="3">
    <source>
        <dbReference type="ARBA" id="ARBA00023038"/>
    </source>
</evidence>
<dbReference type="GO" id="GO:0046872">
    <property type="term" value="F:metal ion binding"/>
    <property type="evidence" value="ECO:0007669"/>
    <property type="project" value="UniProtKB-KW"/>
</dbReference>
<dbReference type="SUPFAM" id="SSF57716">
    <property type="entry name" value="Glucocorticoid receptor-like (DNA-binding domain)"/>
    <property type="match status" value="1"/>
</dbReference>
<dbReference type="InterPro" id="IPR001781">
    <property type="entry name" value="Znf_LIM"/>
</dbReference>
<evidence type="ECO:0000256" key="1">
    <source>
        <dbReference type="ARBA" id="ARBA00022723"/>
    </source>
</evidence>
<evidence type="ECO:0000256" key="2">
    <source>
        <dbReference type="ARBA" id="ARBA00022833"/>
    </source>
</evidence>
<keyword evidence="3" id="KW-0440">LIM domain</keyword>
<feature type="domain" description="LIM zinc-binding" evidence="4">
    <location>
        <begin position="1"/>
        <end position="33"/>
    </location>
</feature>
<dbReference type="EnsemblMetazoa" id="G27920.11">
    <property type="protein sequence ID" value="G27920.11:cds"/>
    <property type="gene ID" value="G27920"/>
</dbReference>
<protein>
    <recommendedName>
        <fullName evidence="4">LIM zinc-binding domain-containing protein</fullName>
    </recommendedName>
</protein>
<evidence type="ECO:0000259" key="4">
    <source>
        <dbReference type="Pfam" id="PF00412"/>
    </source>
</evidence>
<proteinExistence type="predicted"/>
<dbReference type="Proteomes" id="UP000005408">
    <property type="component" value="Unassembled WGS sequence"/>
</dbReference>
<keyword evidence="2" id="KW-0862">Zinc</keyword>
<accession>A0A8W8LGD7</accession>
<evidence type="ECO:0000313" key="6">
    <source>
        <dbReference type="Proteomes" id="UP000005408"/>
    </source>
</evidence>
<evidence type="ECO:0000313" key="5">
    <source>
        <dbReference type="EnsemblMetazoa" id="G27920.11:cds"/>
    </source>
</evidence>
<dbReference type="Gene3D" id="2.10.110.10">
    <property type="entry name" value="Cysteine Rich Protein"/>
    <property type="match status" value="1"/>
</dbReference>
<keyword evidence="6" id="KW-1185">Reference proteome</keyword>
<dbReference type="AlphaFoldDB" id="A0A8W8LGD7"/>
<reference evidence="5" key="1">
    <citation type="submission" date="2022-08" db="UniProtKB">
        <authorList>
            <consortium name="EnsemblMetazoa"/>
        </authorList>
    </citation>
    <scope>IDENTIFICATION</scope>
    <source>
        <strain evidence="5">05x7-T-G4-1.051#20</strain>
    </source>
</reference>
<sequence>CFNCYTCNMPLSPGDRFGVVNGNIICENDYSKANVKGQVNGNSRNHKYRGIIQST</sequence>
<keyword evidence="1" id="KW-0479">Metal-binding</keyword>